<feature type="region of interest" description="Disordered" evidence="1">
    <location>
        <begin position="570"/>
        <end position="619"/>
    </location>
</feature>
<keyword evidence="2" id="KW-0812">Transmembrane</keyword>
<feature type="transmembrane region" description="Helical" evidence="2">
    <location>
        <begin position="32"/>
        <end position="55"/>
    </location>
</feature>
<name>A0A8H4VNT8_9AGAR</name>
<feature type="compositionally biased region" description="Basic and acidic residues" evidence="1">
    <location>
        <begin position="709"/>
        <end position="725"/>
    </location>
</feature>
<feature type="transmembrane region" description="Helical" evidence="2">
    <location>
        <begin position="134"/>
        <end position="151"/>
    </location>
</feature>
<reference evidence="3 4" key="1">
    <citation type="submission" date="2019-12" db="EMBL/GenBank/DDBJ databases">
        <authorList>
            <person name="Floudas D."/>
            <person name="Bentzer J."/>
            <person name="Ahren D."/>
            <person name="Johansson T."/>
            <person name="Persson P."/>
            <person name="Tunlid A."/>
        </authorList>
    </citation>
    <scope>NUCLEOTIDE SEQUENCE [LARGE SCALE GENOMIC DNA]</scope>
    <source>
        <strain evidence="3 4">CBS 102.39</strain>
    </source>
</reference>
<protein>
    <recommendedName>
        <fullName evidence="5">DUF4203 domain-containing protein</fullName>
    </recommendedName>
</protein>
<organism evidence="3 4">
    <name type="scientific">Agrocybe pediades</name>
    <dbReference type="NCBI Taxonomy" id="84607"/>
    <lineage>
        <taxon>Eukaryota</taxon>
        <taxon>Fungi</taxon>
        <taxon>Dikarya</taxon>
        <taxon>Basidiomycota</taxon>
        <taxon>Agaricomycotina</taxon>
        <taxon>Agaricomycetes</taxon>
        <taxon>Agaricomycetidae</taxon>
        <taxon>Agaricales</taxon>
        <taxon>Agaricineae</taxon>
        <taxon>Strophariaceae</taxon>
        <taxon>Agrocybe</taxon>
    </lineage>
</organism>
<evidence type="ECO:0008006" key="5">
    <source>
        <dbReference type="Google" id="ProtNLM"/>
    </source>
</evidence>
<sequence>MNSSSSSSSSSSTTTTMPIVQLTPLLDSTPYLLAYALPLLFISLLLTFSGTFLTLDRSRSFPPAKTTSGSSTKGYTTVPGSYLSETIKGRKFKWILEGGIGGLAGGFAFGIHSATALALLIPATTDCKPLSHKSFLAIWVLSCIFTTTLAGRYRHATFLFFGISGGTLTALALCMITHPSLPSRIVLVGVFLPLFTVLLLITVTLPIPRLTNTVLHPLMRFCTASTGAFGIATSVALLMNPQEEGWANVWERLYLRNSAIPSAPWGTGKEQGLSTGYALFVVAGAAADWALRRWIGECPDEKWDDYLAQYAANLPNQADRAGTFQPLTSFWDRFFSTTSAPPYSKDILFPSDADMKSKSKQHLPLPVTVKNVAPAKLSKSEKSSLDLPGVPAGVELLRKKSRAGKGWKFDGEAGRKGRKPVKFGEVSDDSDEEDDADNFTKRASSSSSPPMAFPVVDYLKDKDTIPGAKRPWRLKDTRQSTSTSTTPTLIGTTQTPSDSNSNLKLDALATLDYDQEIAQLKKQRKQRMLADRDAELDRSDGEFDYSDYEEDLASRKLLLGARRPEYLQQRSTATIVGKETGKEKEKEEWSPGFLKRRQSERERAQAQQPTTAPAMPVPVPATPSLIRALDRLAVAQREAFEMAAAAGAQVNAAMPAQPRVQDSDYAQIVSRSASVREAEVHTKPKRERRGTGAHATLEDAEAGEGLTHSGKEQRSGETRERSPRWEEFWREVRVKAQS</sequence>
<feature type="transmembrane region" description="Helical" evidence="2">
    <location>
        <begin position="158"/>
        <end position="179"/>
    </location>
</feature>
<gene>
    <name evidence="3" type="ORF">D9613_005711</name>
</gene>
<proteinExistence type="predicted"/>
<feature type="compositionally biased region" description="Acidic residues" evidence="1">
    <location>
        <begin position="426"/>
        <end position="437"/>
    </location>
</feature>
<feature type="transmembrane region" description="Helical" evidence="2">
    <location>
        <begin position="185"/>
        <end position="206"/>
    </location>
</feature>
<evidence type="ECO:0000256" key="1">
    <source>
        <dbReference type="SAM" id="MobiDB-lite"/>
    </source>
</evidence>
<feature type="region of interest" description="Disordered" evidence="1">
    <location>
        <begin position="466"/>
        <end position="501"/>
    </location>
</feature>
<comment type="caution">
    <text evidence="3">The sequence shown here is derived from an EMBL/GenBank/DDBJ whole genome shotgun (WGS) entry which is preliminary data.</text>
</comment>
<feature type="transmembrane region" description="Helical" evidence="2">
    <location>
        <begin position="218"/>
        <end position="239"/>
    </location>
</feature>
<feature type="compositionally biased region" description="Low complexity" evidence="1">
    <location>
        <begin position="605"/>
        <end position="614"/>
    </location>
</feature>
<feature type="transmembrane region" description="Helical" evidence="2">
    <location>
        <begin position="100"/>
        <end position="122"/>
    </location>
</feature>
<feature type="region of interest" description="Disordered" evidence="1">
    <location>
        <begin position="406"/>
        <end position="453"/>
    </location>
</feature>
<keyword evidence="4" id="KW-1185">Reference proteome</keyword>
<dbReference type="Proteomes" id="UP000521872">
    <property type="component" value="Unassembled WGS sequence"/>
</dbReference>
<feature type="region of interest" description="Disordered" evidence="1">
    <location>
        <begin position="675"/>
        <end position="725"/>
    </location>
</feature>
<dbReference type="EMBL" id="JAACJL010000030">
    <property type="protein sequence ID" value="KAF4617456.1"/>
    <property type="molecule type" value="Genomic_DNA"/>
</dbReference>
<dbReference type="AlphaFoldDB" id="A0A8H4VNT8"/>
<keyword evidence="2" id="KW-0472">Membrane</keyword>
<feature type="compositionally biased region" description="Low complexity" evidence="1">
    <location>
        <begin position="479"/>
        <end position="497"/>
    </location>
</feature>
<evidence type="ECO:0000313" key="3">
    <source>
        <dbReference type="EMBL" id="KAF4617456.1"/>
    </source>
</evidence>
<feature type="compositionally biased region" description="Basic and acidic residues" evidence="1">
    <location>
        <begin position="579"/>
        <end position="589"/>
    </location>
</feature>
<accession>A0A8H4VNT8</accession>
<evidence type="ECO:0000256" key="2">
    <source>
        <dbReference type="SAM" id="Phobius"/>
    </source>
</evidence>
<keyword evidence="2" id="KW-1133">Transmembrane helix</keyword>
<evidence type="ECO:0000313" key="4">
    <source>
        <dbReference type="Proteomes" id="UP000521872"/>
    </source>
</evidence>